<dbReference type="Proteomes" id="UP000324222">
    <property type="component" value="Unassembled WGS sequence"/>
</dbReference>
<evidence type="ECO:0000313" key="1">
    <source>
        <dbReference type="EMBL" id="MPC96645.1"/>
    </source>
</evidence>
<organism evidence="1 2">
    <name type="scientific">Portunus trituberculatus</name>
    <name type="common">Swimming crab</name>
    <name type="synonym">Neptunus trituberculatus</name>
    <dbReference type="NCBI Taxonomy" id="210409"/>
    <lineage>
        <taxon>Eukaryota</taxon>
        <taxon>Metazoa</taxon>
        <taxon>Ecdysozoa</taxon>
        <taxon>Arthropoda</taxon>
        <taxon>Crustacea</taxon>
        <taxon>Multicrustacea</taxon>
        <taxon>Malacostraca</taxon>
        <taxon>Eumalacostraca</taxon>
        <taxon>Eucarida</taxon>
        <taxon>Decapoda</taxon>
        <taxon>Pleocyemata</taxon>
        <taxon>Brachyura</taxon>
        <taxon>Eubrachyura</taxon>
        <taxon>Portunoidea</taxon>
        <taxon>Portunidae</taxon>
        <taxon>Portuninae</taxon>
        <taxon>Portunus</taxon>
    </lineage>
</organism>
<dbReference type="EMBL" id="VSRR010106792">
    <property type="protein sequence ID" value="MPC96645.1"/>
    <property type="molecule type" value="Genomic_DNA"/>
</dbReference>
<gene>
    <name evidence="1" type="ORF">E2C01_091915</name>
</gene>
<accession>A0A5B7JPZ5</accession>
<dbReference type="AlphaFoldDB" id="A0A5B7JPZ5"/>
<evidence type="ECO:0000313" key="2">
    <source>
        <dbReference type="Proteomes" id="UP000324222"/>
    </source>
</evidence>
<sequence length="80" mass="9188">MSPGIVLCGYQRRGIRPVFLKKAQVRRRTAGCREGWTSEAARRVGRSSVMMARVENRERSTVWQEWKRDIGAGNVPWLQG</sequence>
<proteinExistence type="predicted"/>
<protein>
    <submittedName>
        <fullName evidence="1">Uncharacterized protein</fullName>
    </submittedName>
</protein>
<comment type="caution">
    <text evidence="1">The sequence shown here is derived from an EMBL/GenBank/DDBJ whole genome shotgun (WGS) entry which is preliminary data.</text>
</comment>
<keyword evidence="2" id="KW-1185">Reference proteome</keyword>
<name>A0A5B7JPZ5_PORTR</name>
<reference evidence="1 2" key="1">
    <citation type="submission" date="2019-05" db="EMBL/GenBank/DDBJ databases">
        <title>Another draft genome of Portunus trituberculatus and its Hox gene families provides insights of decapod evolution.</title>
        <authorList>
            <person name="Jeong J.-H."/>
            <person name="Song I."/>
            <person name="Kim S."/>
            <person name="Choi T."/>
            <person name="Kim D."/>
            <person name="Ryu S."/>
            <person name="Kim W."/>
        </authorList>
    </citation>
    <scope>NUCLEOTIDE SEQUENCE [LARGE SCALE GENOMIC DNA]</scope>
    <source>
        <tissue evidence="1">Muscle</tissue>
    </source>
</reference>